<dbReference type="AlphaFoldDB" id="A0AAP3V0C0"/>
<gene>
    <name evidence="2" type="ORF">PZ740_07640</name>
</gene>
<sequence length="244" mass="26316">MAPIWHLFLFSYYPRALIPDLARSPCRAPRTLSGPDASRRNGALSRGPVTPGGKAAGAGNGTRHGLLAAEFCPVAHEEVRLAALLDDLARCHRAAGEVEAYWVQQVAIGMLRRERLDALQLRVLDAALEGAAAPREAGLPSPATVLRYRARLQRDHEQAARKLGPARALRGRHPAEQTNPSRAMAGQRAQLEAGAAADAERAMARHLAMRGAGGKNEPEATAPLALNRAQRRRMEARQHQVAQG</sequence>
<dbReference type="RefSeq" id="WP_327788673.1">
    <property type="nucleotide sequence ID" value="NZ_JARGEQ010000082.1"/>
</dbReference>
<evidence type="ECO:0000313" key="2">
    <source>
        <dbReference type="EMBL" id="MDF1586256.1"/>
    </source>
</evidence>
<evidence type="ECO:0000256" key="1">
    <source>
        <dbReference type="SAM" id="MobiDB-lite"/>
    </source>
</evidence>
<protein>
    <submittedName>
        <fullName evidence="2">Uncharacterized protein</fullName>
    </submittedName>
</protein>
<dbReference type="EMBL" id="JARGEQ010000082">
    <property type="protein sequence ID" value="MDF1586256.1"/>
    <property type="molecule type" value="Genomic_DNA"/>
</dbReference>
<comment type="caution">
    <text evidence="2">The sequence shown here is derived from an EMBL/GenBank/DDBJ whole genome shotgun (WGS) entry which is preliminary data.</text>
</comment>
<organism evidence="2 3">
    <name type="scientific">Marinimicrococcus flavescens</name>
    <dbReference type="NCBI Taxonomy" id="3031815"/>
    <lineage>
        <taxon>Bacteria</taxon>
        <taxon>Pseudomonadati</taxon>
        <taxon>Pseudomonadota</taxon>
        <taxon>Alphaproteobacteria</taxon>
        <taxon>Geminicoccales</taxon>
        <taxon>Geminicoccaceae</taxon>
        <taxon>Marinimicrococcus</taxon>
    </lineage>
</organism>
<feature type="region of interest" description="Disordered" evidence="1">
    <location>
        <begin position="29"/>
        <end position="58"/>
    </location>
</feature>
<feature type="region of interest" description="Disordered" evidence="1">
    <location>
        <begin position="158"/>
        <end position="185"/>
    </location>
</feature>
<evidence type="ECO:0000313" key="3">
    <source>
        <dbReference type="Proteomes" id="UP001301140"/>
    </source>
</evidence>
<dbReference type="Proteomes" id="UP001301140">
    <property type="component" value="Unassembled WGS sequence"/>
</dbReference>
<proteinExistence type="predicted"/>
<name>A0AAP3V0C0_9PROT</name>
<accession>A0AAP3V0C0</accession>
<keyword evidence="3" id="KW-1185">Reference proteome</keyword>
<reference evidence="2 3" key="1">
    <citation type="submission" date="2023-03" db="EMBL/GenBank/DDBJ databases">
        <title>YIM 152171 draft genome.</title>
        <authorList>
            <person name="Yang Z."/>
        </authorList>
    </citation>
    <scope>NUCLEOTIDE SEQUENCE [LARGE SCALE GENOMIC DNA]</scope>
    <source>
        <strain evidence="2 3">YIM 152171</strain>
    </source>
</reference>